<dbReference type="Pfam" id="PF00651">
    <property type="entry name" value="BTB"/>
    <property type="match status" value="1"/>
</dbReference>
<proteinExistence type="predicted"/>
<dbReference type="STRING" id="86259.A0A4Z1PE39"/>
<dbReference type="PANTHER" id="PTHR47843">
    <property type="entry name" value="BTB DOMAIN-CONTAINING PROTEIN-RELATED"/>
    <property type="match status" value="1"/>
</dbReference>
<dbReference type="InterPro" id="IPR011333">
    <property type="entry name" value="SKP1/BTB/POZ_sf"/>
</dbReference>
<dbReference type="OrthoDB" id="6359816at2759"/>
<dbReference type="SUPFAM" id="SSF54695">
    <property type="entry name" value="POZ domain"/>
    <property type="match status" value="1"/>
</dbReference>
<dbReference type="Gene3D" id="3.30.710.10">
    <property type="entry name" value="Potassium Channel Kv1.1, Chain A"/>
    <property type="match status" value="1"/>
</dbReference>
<dbReference type="PANTHER" id="PTHR47843:SF5">
    <property type="entry name" value="BTB_POZ DOMAIN PROTEIN"/>
    <property type="match status" value="1"/>
</dbReference>
<evidence type="ECO:0000259" key="1">
    <source>
        <dbReference type="PROSITE" id="PS50097"/>
    </source>
</evidence>
<accession>A0A4Z1PE39</accession>
<keyword evidence="3" id="KW-1185">Reference proteome</keyword>
<dbReference type="SMART" id="SM00225">
    <property type="entry name" value="BTB"/>
    <property type="match status" value="1"/>
</dbReference>
<feature type="domain" description="BTB" evidence="1">
    <location>
        <begin position="30"/>
        <end position="92"/>
    </location>
</feature>
<protein>
    <recommendedName>
        <fullName evidence="1">BTB domain-containing protein</fullName>
    </recommendedName>
</protein>
<dbReference type="EMBL" id="SNSC02000012">
    <property type="protein sequence ID" value="TID19571.1"/>
    <property type="molecule type" value="Genomic_DNA"/>
</dbReference>
<comment type="caution">
    <text evidence="2">The sequence shown here is derived from an EMBL/GenBank/DDBJ whole genome shotgun (WGS) entry which is preliminary data.</text>
</comment>
<evidence type="ECO:0000313" key="2">
    <source>
        <dbReference type="EMBL" id="TID19571.1"/>
    </source>
</evidence>
<evidence type="ECO:0000313" key="3">
    <source>
        <dbReference type="Proteomes" id="UP000298493"/>
    </source>
</evidence>
<dbReference type="CDD" id="cd18186">
    <property type="entry name" value="BTB_POZ_ZBTB_KLHL-like"/>
    <property type="match status" value="1"/>
</dbReference>
<gene>
    <name evidence="2" type="ORF">E6O75_ATG06909</name>
</gene>
<organism evidence="2 3">
    <name type="scientific">Venturia nashicola</name>
    <dbReference type="NCBI Taxonomy" id="86259"/>
    <lineage>
        <taxon>Eukaryota</taxon>
        <taxon>Fungi</taxon>
        <taxon>Dikarya</taxon>
        <taxon>Ascomycota</taxon>
        <taxon>Pezizomycotina</taxon>
        <taxon>Dothideomycetes</taxon>
        <taxon>Pleosporomycetidae</taxon>
        <taxon>Venturiales</taxon>
        <taxon>Venturiaceae</taxon>
        <taxon>Venturia</taxon>
    </lineage>
</organism>
<dbReference type="PROSITE" id="PS50097">
    <property type="entry name" value="BTB"/>
    <property type="match status" value="1"/>
</dbReference>
<dbReference type="AlphaFoldDB" id="A0A4Z1PE39"/>
<reference evidence="2 3" key="1">
    <citation type="submission" date="2019-04" db="EMBL/GenBank/DDBJ databases">
        <title>High contiguity whole genome sequence and gene annotation resource for two Venturia nashicola isolates.</title>
        <authorList>
            <person name="Prokchorchik M."/>
            <person name="Won K."/>
            <person name="Lee Y."/>
            <person name="Choi E.D."/>
            <person name="Segonzac C."/>
            <person name="Sohn K.H."/>
        </authorList>
    </citation>
    <scope>NUCLEOTIDE SEQUENCE [LARGE SCALE GENOMIC DNA]</scope>
    <source>
        <strain evidence="2 3">PRI2</strain>
    </source>
</reference>
<name>A0A4Z1PE39_9PEZI</name>
<dbReference type="Proteomes" id="UP000298493">
    <property type="component" value="Unassembled WGS sequence"/>
</dbReference>
<sequence length="222" mass="24419">MGARQSNITTAVVGAHTNGLKSLLDTGEHSDLLLRCSDGKEFKVHKAIVCAQSEFFRKACKPEKFKEGKLNLVELTIGNSTTIGLLLNFLYTMNYANDVKAKNCLLNNVNLYVAADFYAIEALKKVAAAAFEKHLTEGLWKTGSFPKALEVIYSETPSSDRKLRDVALAVLMEHAAELFKFDSSVPTELSEVIESLPELSKDIAIQSLSEVEKFKSAAVKKD</sequence>
<dbReference type="InterPro" id="IPR000210">
    <property type="entry name" value="BTB/POZ_dom"/>
</dbReference>